<dbReference type="InterPro" id="IPR036047">
    <property type="entry name" value="F-box-like_dom_sf"/>
</dbReference>
<protein>
    <recommendedName>
        <fullName evidence="1">F-box domain-containing protein</fullName>
    </recommendedName>
</protein>
<feature type="domain" description="F-box" evidence="1">
    <location>
        <begin position="3"/>
        <end position="48"/>
    </location>
</feature>
<reference evidence="2" key="1">
    <citation type="submission" date="2018-11" db="EMBL/GenBank/DDBJ databases">
        <authorList>
            <consortium name="Genoscope - CEA"/>
            <person name="William W."/>
        </authorList>
    </citation>
    <scope>NUCLEOTIDE SEQUENCE</scope>
</reference>
<dbReference type="PANTHER" id="PTHR35546:SF25">
    <property type="entry name" value="F-BOX DOMAIN-CONTAINING PROTEIN"/>
    <property type="match status" value="1"/>
</dbReference>
<dbReference type="InterPro" id="IPR055290">
    <property type="entry name" value="At3g26010-like"/>
</dbReference>
<evidence type="ECO:0000259" key="1">
    <source>
        <dbReference type="PROSITE" id="PS50181"/>
    </source>
</evidence>
<sequence length="430" mass="49426">MATRRRRSIPESVVVEIIARLPLRSIARFKSVCKQWRSLIESSYFRSLFVSLHRNASSSSSSWSLMFPIKFKNPITEAIGFHGCKTWDLPKSLASYLIPFQLYPNHSTLDYYYIASSNGLVWIEVCFGLDENRNIEAKFFVGNPVTQEWVEIHQPQDPSTIATKQWVEIPPPPQQCIPTGLVTRVENGVVTGFKVVRTSRTERRGMGVHEWRVYVYSSETGLWTSKGLHSSHPVNYTGSYPPFNLKGMLYLRERGMDATEPGVLVGYDFYGPEDDDQCLVIPLPLLSSKNVRRCLTTSGEDVIYIEILYPRLKVWKLNNFSKSGEWWQLSREESVEFDAHCLPLAMNPFDTNIVYLWSQHHGSLVTCDLRRQEFIVHQESETWRNSEGCYRINTSGTKGYVEGNTNATTVIMLSQYVLQRWMDSVPRPPN</sequence>
<dbReference type="PROSITE" id="PS50181">
    <property type="entry name" value="FBOX"/>
    <property type="match status" value="1"/>
</dbReference>
<proteinExistence type="predicted"/>
<dbReference type="CDD" id="cd22157">
    <property type="entry name" value="F-box_AtFBW1-like"/>
    <property type="match status" value="1"/>
</dbReference>
<evidence type="ECO:0000313" key="2">
    <source>
        <dbReference type="EMBL" id="VDD60146.1"/>
    </source>
</evidence>
<dbReference type="InterPro" id="IPR056592">
    <property type="entry name" value="Beta-prop_At3g26010-like"/>
</dbReference>
<organism evidence="2">
    <name type="scientific">Brassica oleracea</name>
    <name type="common">Wild cabbage</name>
    <dbReference type="NCBI Taxonomy" id="3712"/>
    <lineage>
        <taxon>Eukaryota</taxon>
        <taxon>Viridiplantae</taxon>
        <taxon>Streptophyta</taxon>
        <taxon>Embryophyta</taxon>
        <taxon>Tracheophyta</taxon>
        <taxon>Spermatophyta</taxon>
        <taxon>Magnoliopsida</taxon>
        <taxon>eudicotyledons</taxon>
        <taxon>Gunneridae</taxon>
        <taxon>Pentapetalae</taxon>
        <taxon>rosids</taxon>
        <taxon>malvids</taxon>
        <taxon>Brassicales</taxon>
        <taxon>Brassicaceae</taxon>
        <taxon>Brassiceae</taxon>
        <taxon>Brassica</taxon>
    </lineage>
</organism>
<accession>A0A3P6GJY8</accession>
<dbReference type="Pfam" id="PF00646">
    <property type="entry name" value="F-box"/>
    <property type="match status" value="1"/>
</dbReference>
<dbReference type="SMART" id="SM00256">
    <property type="entry name" value="FBOX"/>
    <property type="match status" value="1"/>
</dbReference>
<dbReference type="AlphaFoldDB" id="A0A3P6GJY8"/>
<dbReference type="EMBL" id="LR031880">
    <property type="protein sequence ID" value="VDD60146.1"/>
    <property type="molecule type" value="Genomic_DNA"/>
</dbReference>
<dbReference type="InterPro" id="IPR001810">
    <property type="entry name" value="F-box_dom"/>
</dbReference>
<dbReference type="SUPFAM" id="SSF81383">
    <property type="entry name" value="F-box domain"/>
    <property type="match status" value="1"/>
</dbReference>
<dbReference type="PANTHER" id="PTHR35546">
    <property type="entry name" value="F-BOX PROTEIN INTERACTION DOMAIN PROTEIN-RELATED"/>
    <property type="match status" value="1"/>
</dbReference>
<name>A0A3P6GJY8_BRAOL</name>
<dbReference type="Gene3D" id="1.20.1280.50">
    <property type="match status" value="1"/>
</dbReference>
<dbReference type="Pfam" id="PF24750">
    <property type="entry name" value="b-prop_At3g26010-like"/>
    <property type="match status" value="2"/>
</dbReference>
<gene>
    <name evidence="2" type="ORF">BOLC6T35599H</name>
</gene>